<keyword evidence="2" id="KW-1185">Reference proteome</keyword>
<dbReference type="PROSITE" id="PS51318">
    <property type="entry name" value="TAT"/>
    <property type="match status" value="1"/>
</dbReference>
<comment type="caution">
    <text evidence="1">The sequence shown here is derived from an EMBL/GenBank/DDBJ whole genome shotgun (WGS) entry which is preliminary data.</text>
</comment>
<dbReference type="RefSeq" id="WP_219717861.1">
    <property type="nucleotide sequence ID" value="NZ_JBBNOP010000001.1"/>
</dbReference>
<dbReference type="PANTHER" id="PTHR42779:SF1">
    <property type="entry name" value="PROTEIN YNJB"/>
    <property type="match status" value="1"/>
</dbReference>
<dbReference type="Pfam" id="PF13416">
    <property type="entry name" value="SBP_bac_8"/>
    <property type="match status" value="1"/>
</dbReference>
<dbReference type="InterPro" id="IPR027020">
    <property type="entry name" value="YnjB"/>
</dbReference>
<sequence length="448" mass="48089">MATDGMREGNGGADGAGAARELPSAMTRRRFVAVASTAAATVLLGSALAGCSGGSDGDAGSGEGAAGEIDYANWDAVLEAAKGQTVSWYGWGGSEPRNTWITTVLAPALKEKYDVTLNLVGMDINDILTKLSGEMQAGMEEGSIDFIWINGENFYSTKANGYLWGPFTQYLPNFNDYIDAESNEVLYDFGSPVEGYEAPYGKAQMQMWVDSAKVKSMPANPEEFLAFCQEHQGQVTYPEPGDFAGTAFISCLIAGVVGKDEFEKLSSMENPTTESVKAVVDPGLEYLRSLNPYLWKEGSTFPADAATVDTMYADGELVMNMGYGAPEALVKNGTLPETTRSFIFETGTVGNSNFMAIAKNATNKAGALVAINEVISPEMQLSQYEELANISVLDMDKLPEADRKAFEDVPLGVTQLPIDELLDHRIVEAAGPVIPIIEQLWLDEVIGK</sequence>
<dbReference type="NCBIfam" id="NF008633">
    <property type="entry name" value="PRK11622.1"/>
    <property type="match status" value="1"/>
</dbReference>
<reference evidence="1 2" key="1">
    <citation type="submission" date="2024-04" db="EMBL/GenBank/DDBJ databases">
        <title>Human intestinal bacterial collection.</title>
        <authorList>
            <person name="Pauvert C."/>
            <person name="Hitch T.C.A."/>
            <person name="Clavel T."/>
        </authorList>
    </citation>
    <scope>NUCLEOTIDE SEQUENCE [LARGE SCALE GENOMIC DNA]</scope>
    <source>
        <strain evidence="1 2">CLA-KB-H42</strain>
    </source>
</reference>
<evidence type="ECO:0000313" key="2">
    <source>
        <dbReference type="Proteomes" id="UP001487305"/>
    </source>
</evidence>
<dbReference type="Gene3D" id="3.40.190.10">
    <property type="entry name" value="Periplasmic binding protein-like II"/>
    <property type="match status" value="2"/>
</dbReference>
<dbReference type="PANTHER" id="PTHR42779">
    <property type="entry name" value="PROTEIN YNJB"/>
    <property type="match status" value="1"/>
</dbReference>
<dbReference type="EMBL" id="JBBNOP010000001">
    <property type="protein sequence ID" value="MEQ3361789.1"/>
    <property type="molecule type" value="Genomic_DNA"/>
</dbReference>
<evidence type="ECO:0000313" key="1">
    <source>
        <dbReference type="EMBL" id="MEQ3361789.1"/>
    </source>
</evidence>
<gene>
    <name evidence="1" type="ORF">AAA083_02235</name>
</gene>
<dbReference type="Proteomes" id="UP001487305">
    <property type="component" value="Unassembled WGS sequence"/>
</dbReference>
<protein>
    <submittedName>
        <fullName evidence="1">ABC transporter substrate-binding protein</fullName>
    </submittedName>
</protein>
<name>A0ABV1J9P9_9ACTN</name>
<dbReference type="InterPro" id="IPR006059">
    <property type="entry name" value="SBP"/>
</dbReference>
<dbReference type="InterPro" id="IPR006311">
    <property type="entry name" value="TAT_signal"/>
</dbReference>
<dbReference type="SUPFAM" id="SSF53850">
    <property type="entry name" value="Periplasmic binding protein-like II"/>
    <property type="match status" value="1"/>
</dbReference>
<dbReference type="PIRSF" id="PIRSF029172">
    <property type="entry name" value="UCP029172_ABC_sbc_YnjB"/>
    <property type="match status" value="1"/>
</dbReference>
<proteinExistence type="predicted"/>
<accession>A0ABV1J9P9</accession>
<organism evidence="1 2">
    <name type="scientific">Raoultibacter massiliensis</name>
    <dbReference type="NCBI Taxonomy" id="1852371"/>
    <lineage>
        <taxon>Bacteria</taxon>
        <taxon>Bacillati</taxon>
        <taxon>Actinomycetota</taxon>
        <taxon>Coriobacteriia</taxon>
        <taxon>Eggerthellales</taxon>
        <taxon>Eggerthellaceae</taxon>
        <taxon>Raoultibacter</taxon>
    </lineage>
</organism>